<evidence type="ECO:0000313" key="1">
    <source>
        <dbReference type="EMBL" id="DAZ97297.1"/>
    </source>
</evidence>
<dbReference type="AlphaFoldDB" id="A0AAV2YQM5"/>
<organism evidence="1 2">
    <name type="scientific">Lagenidium giganteum</name>
    <dbReference type="NCBI Taxonomy" id="4803"/>
    <lineage>
        <taxon>Eukaryota</taxon>
        <taxon>Sar</taxon>
        <taxon>Stramenopiles</taxon>
        <taxon>Oomycota</taxon>
        <taxon>Peronosporomycetes</taxon>
        <taxon>Pythiales</taxon>
        <taxon>Pythiaceae</taxon>
    </lineage>
</organism>
<dbReference type="Proteomes" id="UP001146120">
    <property type="component" value="Unassembled WGS sequence"/>
</dbReference>
<accession>A0AAV2YQM5</accession>
<protein>
    <submittedName>
        <fullName evidence="1">Uncharacterized protein</fullName>
    </submittedName>
</protein>
<keyword evidence="2" id="KW-1185">Reference proteome</keyword>
<sequence>MFVDDGEVEVKIDTCARYSIAVAERQQSGQRLQSAQPVQAVEGLGGTTLRVDGVWRFQMATAFDQHGRCITGP</sequence>
<reference evidence="1" key="1">
    <citation type="submission" date="2022-11" db="EMBL/GenBank/DDBJ databases">
        <authorList>
            <person name="Morgan W.R."/>
            <person name="Tartar A."/>
        </authorList>
    </citation>
    <scope>NUCLEOTIDE SEQUENCE</scope>
    <source>
        <strain evidence="1">ARSEF 373</strain>
    </source>
</reference>
<proteinExistence type="predicted"/>
<evidence type="ECO:0000313" key="2">
    <source>
        <dbReference type="Proteomes" id="UP001146120"/>
    </source>
</evidence>
<name>A0AAV2YQM5_9STRA</name>
<gene>
    <name evidence="1" type="ORF">N0F65_009830</name>
</gene>
<comment type="caution">
    <text evidence="1">The sequence shown here is derived from an EMBL/GenBank/DDBJ whole genome shotgun (WGS) entry which is preliminary data.</text>
</comment>
<reference evidence="1" key="2">
    <citation type="journal article" date="2023" name="Microbiol Resour">
        <title>Decontamination and Annotation of the Draft Genome Sequence of the Oomycete Lagenidium giganteum ARSEF 373.</title>
        <authorList>
            <person name="Morgan W.R."/>
            <person name="Tartar A."/>
        </authorList>
    </citation>
    <scope>NUCLEOTIDE SEQUENCE</scope>
    <source>
        <strain evidence="1">ARSEF 373</strain>
    </source>
</reference>
<dbReference type="EMBL" id="DAKRPA010000140">
    <property type="protein sequence ID" value="DAZ97297.1"/>
    <property type="molecule type" value="Genomic_DNA"/>
</dbReference>